<proteinExistence type="predicted"/>
<comment type="caution">
    <text evidence="3">The sequence shown here is derived from an EMBL/GenBank/DDBJ whole genome shotgun (WGS) entry which is preliminary data.</text>
</comment>
<reference evidence="3 4" key="1">
    <citation type="submission" date="2019-10" db="EMBL/GenBank/DDBJ databases">
        <title>Whole genome shotgun sequence of Acrocarpospora pleiomorpha NBRC 16267.</title>
        <authorList>
            <person name="Ichikawa N."/>
            <person name="Kimura A."/>
            <person name="Kitahashi Y."/>
            <person name="Komaki H."/>
            <person name="Oguchi A."/>
        </authorList>
    </citation>
    <scope>NUCLEOTIDE SEQUENCE [LARGE SCALE GENOMIC DNA]</scope>
    <source>
        <strain evidence="3 4">NBRC 16267</strain>
    </source>
</reference>
<keyword evidence="4" id="KW-1185">Reference proteome</keyword>
<keyword evidence="2" id="KW-1133">Transmembrane helix</keyword>
<name>A0A5M3XQ80_9ACTN</name>
<feature type="region of interest" description="Disordered" evidence="1">
    <location>
        <begin position="1"/>
        <end position="23"/>
    </location>
</feature>
<feature type="transmembrane region" description="Helical" evidence="2">
    <location>
        <begin position="51"/>
        <end position="74"/>
    </location>
</feature>
<dbReference type="AlphaFoldDB" id="A0A5M3XQ80"/>
<keyword evidence="2" id="KW-0812">Transmembrane</keyword>
<evidence type="ECO:0000313" key="3">
    <source>
        <dbReference type="EMBL" id="GES22916.1"/>
    </source>
</evidence>
<protein>
    <submittedName>
        <fullName evidence="3">Uncharacterized protein</fullName>
    </submittedName>
</protein>
<evidence type="ECO:0000256" key="1">
    <source>
        <dbReference type="SAM" id="MobiDB-lite"/>
    </source>
</evidence>
<evidence type="ECO:0000256" key="2">
    <source>
        <dbReference type="SAM" id="Phobius"/>
    </source>
</evidence>
<sequence length="92" mass="10036">MPPYQAPLQIGEAMSEQHHEQEVHHGTVFIPATRLPVTYAPAPRRDVPKSLYILLGILTTFVVGLAVVVALLLIPQQAPWRSTSVTTPTSSP</sequence>
<dbReference type="Proteomes" id="UP000377595">
    <property type="component" value="Unassembled WGS sequence"/>
</dbReference>
<organism evidence="3 4">
    <name type="scientific">Acrocarpospora pleiomorpha</name>
    <dbReference type="NCBI Taxonomy" id="90975"/>
    <lineage>
        <taxon>Bacteria</taxon>
        <taxon>Bacillati</taxon>
        <taxon>Actinomycetota</taxon>
        <taxon>Actinomycetes</taxon>
        <taxon>Streptosporangiales</taxon>
        <taxon>Streptosporangiaceae</taxon>
        <taxon>Acrocarpospora</taxon>
    </lineage>
</organism>
<gene>
    <name evidence="3" type="ORF">Aple_058150</name>
</gene>
<keyword evidence="2" id="KW-0472">Membrane</keyword>
<accession>A0A5M3XQ80</accession>
<evidence type="ECO:0000313" key="4">
    <source>
        <dbReference type="Proteomes" id="UP000377595"/>
    </source>
</evidence>
<dbReference type="EMBL" id="BLAF01000035">
    <property type="protein sequence ID" value="GES22916.1"/>
    <property type="molecule type" value="Genomic_DNA"/>
</dbReference>